<evidence type="ECO:0000259" key="7">
    <source>
        <dbReference type="SMART" id="SM00900"/>
    </source>
</evidence>
<gene>
    <name evidence="6" type="primary">rnfG</name>
    <name evidence="8" type="ORF">E5170_11085</name>
</gene>
<protein>
    <recommendedName>
        <fullName evidence="6">Ion-translocating oxidoreductase complex subunit G</fullName>
        <ecNumber evidence="6">7.-.-.-</ecNumber>
    </recommendedName>
    <alternativeName>
        <fullName evidence="6">Rnf electron transport complex subunit G</fullName>
    </alternativeName>
</protein>
<comment type="subunit">
    <text evidence="6">The complex is composed of six subunits: RnfA, RnfB, RnfC, RnfD, RnfE and RnfG.</text>
</comment>
<dbReference type="PIRSF" id="PIRSF006091">
    <property type="entry name" value="E_trnsport_RnfG"/>
    <property type="match status" value="1"/>
</dbReference>
<dbReference type="InterPro" id="IPR007329">
    <property type="entry name" value="FMN-bd"/>
</dbReference>
<keyword evidence="4 6" id="KW-0288">FMN</keyword>
<dbReference type="GO" id="GO:0022900">
    <property type="term" value="P:electron transport chain"/>
    <property type="evidence" value="ECO:0007669"/>
    <property type="project" value="UniProtKB-UniRule"/>
</dbReference>
<feature type="domain" description="FMN-binding" evidence="7">
    <location>
        <begin position="97"/>
        <end position="189"/>
    </location>
</feature>
<feature type="modified residue" description="FMN phosphoryl threonine" evidence="6">
    <location>
        <position position="172"/>
    </location>
</feature>
<dbReference type="EC" id="7.-.-.-" evidence="6"/>
<dbReference type="EMBL" id="SSBS01000003">
    <property type="protein sequence ID" value="THF32203.1"/>
    <property type="molecule type" value="Genomic_DNA"/>
</dbReference>
<keyword evidence="6" id="KW-1133">Transmembrane helix</keyword>
<dbReference type="RefSeq" id="WP_136492791.1">
    <property type="nucleotide sequence ID" value="NZ_SSBS01000003.1"/>
</dbReference>
<dbReference type="Pfam" id="PF04205">
    <property type="entry name" value="FMN_bind"/>
    <property type="match status" value="1"/>
</dbReference>
<dbReference type="HAMAP" id="MF_00479">
    <property type="entry name" value="RsxG_RnfG"/>
    <property type="match status" value="1"/>
</dbReference>
<dbReference type="Proteomes" id="UP000310574">
    <property type="component" value="Unassembled WGS sequence"/>
</dbReference>
<name>A0AAQ2I144_9PSED</name>
<comment type="similarity">
    <text evidence="6">Belongs to the RnfG family.</text>
</comment>
<dbReference type="GO" id="GO:0009055">
    <property type="term" value="F:electron transfer activity"/>
    <property type="evidence" value="ECO:0007669"/>
    <property type="project" value="InterPro"/>
</dbReference>
<dbReference type="PANTHER" id="PTHR36118:SF1">
    <property type="entry name" value="ION-TRANSLOCATING OXIDOREDUCTASE COMPLEX SUBUNIT G"/>
    <property type="match status" value="1"/>
</dbReference>
<comment type="caution">
    <text evidence="8">The sequence shown here is derived from an EMBL/GenBank/DDBJ whole genome shotgun (WGS) entry which is preliminary data.</text>
</comment>
<keyword evidence="6" id="KW-1278">Translocase</keyword>
<keyword evidence="6" id="KW-1003">Cell membrane</keyword>
<evidence type="ECO:0000313" key="9">
    <source>
        <dbReference type="Proteomes" id="UP000310574"/>
    </source>
</evidence>
<keyword evidence="6" id="KW-0472">Membrane</keyword>
<dbReference type="GO" id="GO:0005886">
    <property type="term" value="C:plasma membrane"/>
    <property type="evidence" value="ECO:0007669"/>
    <property type="project" value="UniProtKB-SubCell"/>
</dbReference>
<evidence type="ECO:0000256" key="3">
    <source>
        <dbReference type="ARBA" id="ARBA00022630"/>
    </source>
</evidence>
<dbReference type="NCBIfam" id="TIGR01947">
    <property type="entry name" value="rnfG"/>
    <property type="match status" value="1"/>
</dbReference>
<keyword evidence="6" id="KW-0997">Cell inner membrane</keyword>
<dbReference type="SMART" id="SM00900">
    <property type="entry name" value="FMN_bind"/>
    <property type="match status" value="1"/>
</dbReference>
<evidence type="ECO:0000256" key="4">
    <source>
        <dbReference type="ARBA" id="ARBA00022643"/>
    </source>
</evidence>
<proteinExistence type="inferred from homology"/>
<evidence type="ECO:0000256" key="2">
    <source>
        <dbReference type="ARBA" id="ARBA00022553"/>
    </source>
</evidence>
<dbReference type="AlphaFoldDB" id="A0AAQ2I144"/>
<keyword evidence="3 6" id="KW-0285">Flavoprotein</keyword>
<comment type="subcellular location">
    <subcellularLocation>
        <location evidence="6">Cell inner membrane</location>
        <topology evidence="6">Single-pass membrane protein</topology>
    </subcellularLocation>
</comment>
<reference evidence="8 9" key="1">
    <citation type="submission" date="2019-04" db="EMBL/GenBank/DDBJ databases">
        <title>Draft genome sequence of Pseudomonas sp. M7D1 isolated from rhizosphere of plant the flowery desert.</title>
        <authorList>
            <person name="Poblete-Morales M."/>
            <person name="Plaza N."/>
            <person name="Corsini G."/>
            <person name="Silva E."/>
        </authorList>
    </citation>
    <scope>NUCLEOTIDE SEQUENCE [LARGE SCALE GENOMIC DNA]</scope>
    <source>
        <strain evidence="8 9">M7D1</strain>
    </source>
</reference>
<evidence type="ECO:0000256" key="6">
    <source>
        <dbReference type="HAMAP-Rule" id="MF_00479"/>
    </source>
</evidence>
<dbReference type="GO" id="GO:0010181">
    <property type="term" value="F:FMN binding"/>
    <property type="evidence" value="ECO:0007669"/>
    <property type="project" value="InterPro"/>
</dbReference>
<dbReference type="PANTHER" id="PTHR36118">
    <property type="entry name" value="ION-TRANSLOCATING OXIDOREDUCTASE COMPLEX SUBUNIT G"/>
    <property type="match status" value="1"/>
</dbReference>
<comment type="function">
    <text evidence="6">Part of a membrane-bound complex that couples electron transfer with translocation of ions across the membrane.</text>
</comment>
<evidence type="ECO:0000313" key="8">
    <source>
        <dbReference type="EMBL" id="THF32203.1"/>
    </source>
</evidence>
<keyword evidence="6" id="KW-0812">Transmembrane</keyword>
<dbReference type="InterPro" id="IPR010209">
    <property type="entry name" value="Ion_transpt_RnfG/RsxG"/>
</dbReference>
<organism evidence="8 9">
    <name type="scientific">Pseudomonas atacamensis</name>
    <dbReference type="NCBI Taxonomy" id="2565368"/>
    <lineage>
        <taxon>Bacteria</taxon>
        <taxon>Pseudomonadati</taxon>
        <taxon>Pseudomonadota</taxon>
        <taxon>Gammaproteobacteria</taxon>
        <taxon>Pseudomonadales</taxon>
        <taxon>Pseudomonadaceae</taxon>
        <taxon>Pseudomonas</taxon>
    </lineage>
</organism>
<evidence type="ECO:0000256" key="1">
    <source>
        <dbReference type="ARBA" id="ARBA00022448"/>
    </source>
</evidence>
<evidence type="ECO:0000256" key="5">
    <source>
        <dbReference type="ARBA" id="ARBA00022982"/>
    </source>
</evidence>
<keyword evidence="1 6" id="KW-0813">Transport</keyword>
<comment type="cofactor">
    <cofactor evidence="6">
        <name>FMN</name>
        <dbReference type="ChEBI" id="CHEBI:58210"/>
    </cofactor>
</comment>
<accession>A0AAQ2I144</accession>
<keyword evidence="2 6" id="KW-0597">Phosphoprotein</keyword>
<keyword evidence="5 6" id="KW-0249">Electron transport</keyword>
<sequence>MNRSASVVTVVLLALVGASATYVLQRSSAPQIASEQRLLDSRQLLDVMPAALYDNQPLEQPLTLAEPVLRHSTLSGGYRATRSGQTVAVLLRSRSEGYAGTLELLIAIDANGRVLGVKTLEHRETPGLGGHIGEWPNAWLQTFLGKSRTEPTDAGWALKKDQGQFDQIAGATITSRAAINAIHDALRYFDEHRALMLGTGS</sequence>